<accession>A0A841C155</accession>
<proteinExistence type="predicted"/>
<dbReference type="AlphaFoldDB" id="A0A841C155"/>
<dbReference type="EMBL" id="JACHMN010000003">
    <property type="protein sequence ID" value="MBB5873069.1"/>
    <property type="molecule type" value="Genomic_DNA"/>
</dbReference>
<keyword evidence="2" id="KW-1185">Reference proteome</keyword>
<gene>
    <name evidence="1" type="ORF">F4553_006503</name>
</gene>
<sequence>MSWSILATPLHSVQPDVLEWAASASASFGVPGQLPPPHPLPVVAEVLTAFRKAGCHGTPWFRVDGLGAGFELASGGGLDLGEVTLQAPDWEDQEAPLTPESEVGSVGFRDPESTAALYAICALAQIAGAMLVFDTDCERVIVVWPGDSPVSLAEHWPW</sequence>
<organism evidence="1 2">
    <name type="scientific">Allocatelliglobosispora scoriae</name>
    <dbReference type="NCBI Taxonomy" id="643052"/>
    <lineage>
        <taxon>Bacteria</taxon>
        <taxon>Bacillati</taxon>
        <taxon>Actinomycetota</taxon>
        <taxon>Actinomycetes</taxon>
        <taxon>Micromonosporales</taxon>
        <taxon>Micromonosporaceae</taxon>
        <taxon>Allocatelliglobosispora</taxon>
    </lineage>
</organism>
<reference evidence="1 2" key="1">
    <citation type="submission" date="2020-08" db="EMBL/GenBank/DDBJ databases">
        <title>Sequencing the genomes of 1000 actinobacteria strains.</title>
        <authorList>
            <person name="Klenk H.-P."/>
        </authorList>
    </citation>
    <scope>NUCLEOTIDE SEQUENCE [LARGE SCALE GENOMIC DNA]</scope>
    <source>
        <strain evidence="1 2">DSM 45362</strain>
    </source>
</reference>
<dbReference type="Proteomes" id="UP000587527">
    <property type="component" value="Unassembled WGS sequence"/>
</dbReference>
<evidence type="ECO:0000313" key="1">
    <source>
        <dbReference type="EMBL" id="MBB5873069.1"/>
    </source>
</evidence>
<comment type="caution">
    <text evidence="1">The sequence shown here is derived from an EMBL/GenBank/DDBJ whole genome shotgun (WGS) entry which is preliminary data.</text>
</comment>
<evidence type="ECO:0000313" key="2">
    <source>
        <dbReference type="Proteomes" id="UP000587527"/>
    </source>
</evidence>
<dbReference type="RefSeq" id="WP_184843666.1">
    <property type="nucleotide sequence ID" value="NZ_JACHMN010000003.1"/>
</dbReference>
<name>A0A841C155_9ACTN</name>
<protein>
    <submittedName>
        <fullName evidence="1">Uncharacterized protein</fullName>
    </submittedName>
</protein>